<sequence length="119" mass="14115">MKPSIEKHRCLDMIRALKESDNTIVKENSDRNRVEIEKKRILDFIKMEWKRTEEVLPENQFIRYDVSIVDGYYCAIADRKLKLNAEDLSLQCGIEYVFKSNPFEYLSVQFYGSQCPPEL</sequence>
<accession>A0ABY2N1E5</accession>
<name>A0ABY2N1E5_9LEPT</name>
<dbReference type="EMBL" id="RQGT01000077">
    <property type="protein sequence ID" value="TGM13740.1"/>
    <property type="molecule type" value="Genomic_DNA"/>
</dbReference>
<protein>
    <submittedName>
        <fullName evidence="1">Uncharacterized protein</fullName>
    </submittedName>
</protein>
<comment type="caution">
    <text evidence="1">The sequence shown here is derived from an EMBL/GenBank/DDBJ whole genome shotgun (WGS) entry which is preliminary data.</text>
</comment>
<keyword evidence="2" id="KW-1185">Reference proteome</keyword>
<organism evidence="1 2">
    <name type="scientific">Leptospira stimsonii</name>
    <dbReference type="NCBI Taxonomy" id="2202203"/>
    <lineage>
        <taxon>Bacteria</taxon>
        <taxon>Pseudomonadati</taxon>
        <taxon>Spirochaetota</taxon>
        <taxon>Spirochaetia</taxon>
        <taxon>Leptospirales</taxon>
        <taxon>Leptospiraceae</taxon>
        <taxon>Leptospira</taxon>
    </lineage>
</organism>
<evidence type="ECO:0000313" key="1">
    <source>
        <dbReference type="EMBL" id="TGM13740.1"/>
    </source>
</evidence>
<reference evidence="2" key="1">
    <citation type="journal article" date="2019" name="PLoS Negl. Trop. Dis.">
        <title>Revisiting the worldwide diversity of Leptospira species in the environment.</title>
        <authorList>
            <person name="Vincent A.T."/>
            <person name="Schiettekatte O."/>
            <person name="Bourhy P."/>
            <person name="Veyrier F.J."/>
            <person name="Picardeau M."/>
        </authorList>
    </citation>
    <scope>NUCLEOTIDE SEQUENCE [LARGE SCALE GENOMIC DNA]</scope>
    <source>
        <strain evidence="2">201702407</strain>
    </source>
</reference>
<evidence type="ECO:0000313" key="2">
    <source>
        <dbReference type="Proteomes" id="UP000297422"/>
    </source>
</evidence>
<proteinExistence type="predicted"/>
<gene>
    <name evidence="1" type="ORF">EHQ90_13065</name>
</gene>
<dbReference type="RefSeq" id="WP_135685592.1">
    <property type="nucleotide sequence ID" value="NZ_QHCS01000002.1"/>
</dbReference>
<dbReference type="Proteomes" id="UP000297422">
    <property type="component" value="Unassembled WGS sequence"/>
</dbReference>